<proteinExistence type="predicted"/>
<dbReference type="PANTHER" id="PTHR30349:SF64">
    <property type="entry name" value="PROPHAGE INTEGRASE INTD-RELATED"/>
    <property type="match status" value="1"/>
</dbReference>
<dbReference type="RefSeq" id="WP_242377844.1">
    <property type="nucleotide sequence ID" value="NZ_JAKRKC020000001.1"/>
</dbReference>
<dbReference type="InterPro" id="IPR013762">
    <property type="entry name" value="Integrase-like_cat_sf"/>
</dbReference>
<dbReference type="InterPro" id="IPR050090">
    <property type="entry name" value="Tyrosine_recombinase_XerCD"/>
</dbReference>
<name>A0ABT0FZL4_9ACTN</name>
<keyword evidence="1" id="KW-0233">DNA recombination</keyword>
<dbReference type="SUPFAM" id="SSF56349">
    <property type="entry name" value="DNA breaking-rejoining enzymes"/>
    <property type="match status" value="1"/>
</dbReference>
<dbReference type="Proteomes" id="UP001317259">
    <property type="component" value="Unassembled WGS sequence"/>
</dbReference>
<sequence>MVEPLPVEAVLALADAITPRYQLAVWLGFGLGLRLGEALGLTTVKVDAEAKRVYVHRQAQNGELVELKTKASRRTLPVDDLILAKIDEHQKNYAVAPQGVLITNRCGRIAQRKSFNECWREAVEKAGLPKGTRFHDLRHFYAAGLIRANLNTKVIQARLSHATIAETMDTYGHLFPDQDDLGRGAIDALLLPSITEQGRNRQS</sequence>
<reference evidence="3 4" key="1">
    <citation type="submission" date="2022-04" db="EMBL/GenBank/DDBJ databases">
        <title>Genome draft of Actinomadura sp. ATCC 31491.</title>
        <authorList>
            <person name="Shi X."/>
            <person name="Du Y."/>
        </authorList>
    </citation>
    <scope>NUCLEOTIDE SEQUENCE [LARGE SCALE GENOMIC DNA]</scope>
    <source>
        <strain evidence="3 4">ATCC 31491</strain>
    </source>
</reference>
<dbReference type="CDD" id="cd01189">
    <property type="entry name" value="INT_ICEBs1_C_like"/>
    <property type="match status" value="1"/>
</dbReference>
<dbReference type="PANTHER" id="PTHR30349">
    <property type="entry name" value="PHAGE INTEGRASE-RELATED"/>
    <property type="match status" value="1"/>
</dbReference>
<dbReference type="Pfam" id="PF00589">
    <property type="entry name" value="Phage_integrase"/>
    <property type="match status" value="1"/>
</dbReference>
<evidence type="ECO:0000313" key="3">
    <source>
        <dbReference type="EMBL" id="MCK2217593.1"/>
    </source>
</evidence>
<dbReference type="Gene3D" id="1.10.443.10">
    <property type="entry name" value="Intergrase catalytic core"/>
    <property type="match status" value="1"/>
</dbReference>
<accession>A0ABT0FZL4</accession>
<dbReference type="InterPro" id="IPR011010">
    <property type="entry name" value="DNA_brk_join_enz"/>
</dbReference>
<evidence type="ECO:0000256" key="1">
    <source>
        <dbReference type="ARBA" id="ARBA00023172"/>
    </source>
</evidence>
<dbReference type="PROSITE" id="PS51898">
    <property type="entry name" value="TYR_RECOMBINASE"/>
    <property type="match status" value="1"/>
</dbReference>
<feature type="domain" description="Tyr recombinase" evidence="2">
    <location>
        <begin position="1"/>
        <end position="186"/>
    </location>
</feature>
<protein>
    <submittedName>
        <fullName evidence="3">Site-specific integrase</fullName>
    </submittedName>
</protein>
<gene>
    <name evidence="3" type="ORF">MF672_027930</name>
</gene>
<evidence type="ECO:0000259" key="2">
    <source>
        <dbReference type="PROSITE" id="PS51898"/>
    </source>
</evidence>
<evidence type="ECO:0000313" key="4">
    <source>
        <dbReference type="Proteomes" id="UP001317259"/>
    </source>
</evidence>
<dbReference type="InterPro" id="IPR002104">
    <property type="entry name" value="Integrase_catalytic"/>
</dbReference>
<organism evidence="3 4">
    <name type="scientific">Actinomadura luzonensis</name>
    <dbReference type="NCBI Taxonomy" id="2805427"/>
    <lineage>
        <taxon>Bacteria</taxon>
        <taxon>Bacillati</taxon>
        <taxon>Actinomycetota</taxon>
        <taxon>Actinomycetes</taxon>
        <taxon>Streptosporangiales</taxon>
        <taxon>Thermomonosporaceae</taxon>
        <taxon>Actinomadura</taxon>
    </lineage>
</organism>
<dbReference type="EMBL" id="JAKRKC020000001">
    <property type="protein sequence ID" value="MCK2217593.1"/>
    <property type="molecule type" value="Genomic_DNA"/>
</dbReference>
<comment type="caution">
    <text evidence="3">The sequence shown here is derived from an EMBL/GenBank/DDBJ whole genome shotgun (WGS) entry which is preliminary data.</text>
</comment>
<keyword evidence="4" id="KW-1185">Reference proteome</keyword>